<dbReference type="CDD" id="cd00317">
    <property type="entry name" value="cyclophilin"/>
    <property type="match status" value="1"/>
</dbReference>
<dbReference type="Gene3D" id="2.40.100.10">
    <property type="entry name" value="Cyclophilin-like"/>
    <property type="match status" value="1"/>
</dbReference>
<dbReference type="GO" id="GO:0016853">
    <property type="term" value="F:isomerase activity"/>
    <property type="evidence" value="ECO:0007669"/>
    <property type="project" value="UniProtKB-KW"/>
</dbReference>
<evidence type="ECO:0000256" key="2">
    <source>
        <dbReference type="RuleBase" id="RU363019"/>
    </source>
</evidence>
<evidence type="ECO:0000259" key="4">
    <source>
        <dbReference type="PROSITE" id="PS50072"/>
    </source>
</evidence>
<keyword evidence="2 5" id="KW-0413">Isomerase</keyword>
<feature type="region of interest" description="Disordered" evidence="3">
    <location>
        <begin position="26"/>
        <end position="86"/>
    </location>
</feature>
<feature type="domain" description="PPIase cyclophilin-type" evidence="4">
    <location>
        <begin position="101"/>
        <end position="250"/>
    </location>
</feature>
<evidence type="ECO:0000313" key="6">
    <source>
        <dbReference type="Proteomes" id="UP000730482"/>
    </source>
</evidence>
<keyword evidence="6" id="KW-1185">Reference proteome</keyword>
<dbReference type="PRINTS" id="PR00153">
    <property type="entry name" value="CSAPPISMRASE"/>
</dbReference>
<sequence length="253" mass="24806">MLGIGAFAAAAGLLLSGCASTGTIGSADGSPVTAGSPASAPDTASTSASASDTDSASASDTASAPDTASTSAPGASGGAKSWASEPPMTIDPAKAYTMTLHTNQGDIVISLNAAKAPHTVNSFNFLAGQKFFDGSHCHRLVTTGIYVLQCGDPTGTGTGGPGYQFQDENLAGATYPTGTVAMANAGPNTNGSQFFLVYKDSTLPPSYTPFGTVASGLDVVTKIAAGGEDDSNGAGDGRPKIDVVLNSVTVAAG</sequence>
<keyword evidence="2" id="KW-0697">Rotamase</keyword>
<reference evidence="5 6" key="1">
    <citation type="submission" date="2020-02" db="EMBL/GenBank/DDBJ databases">
        <title>Acidophilic actinobacteria isolated from forest soil.</title>
        <authorList>
            <person name="Golinska P."/>
        </authorList>
    </citation>
    <scope>NUCLEOTIDE SEQUENCE [LARGE SCALE GENOMIC DNA]</scope>
    <source>
        <strain evidence="5 6">NL8</strain>
    </source>
</reference>
<comment type="catalytic activity">
    <reaction evidence="2">
        <text>[protein]-peptidylproline (omega=180) = [protein]-peptidylproline (omega=0)</text>
        <dbReference type="Rhea" id="RHEA:16237"/>
        <dbReference type="Rhea" id="RHEA-COMP:10747"/>
        <dbReference type="Rhea" id="RHEA-COMP:10748"/>
        <dbReference type="ChEBI" id="CHEBI:83833"/>
        <dbReference type="ChEBI" id="CHEBI:83834"/>
        <dbReference type="EC" id="5.2.1.8"/>
    </reaction>
</comment>
<dbReference type="InterPro" id="IPR044666">
    <property type="entry name" value="Cyclophilin_A-like"/>
</dbReference>
<keyword evidence="2" id="KW-0732">Signal</keyword>
<evidence type="ECO:0000256" key="1">
    <source>
        <dbReference type="ARBA" id="ARBA00002388"/>
    </source>
</evidence>
<dbReference type="Proteomes" id="UP000730482">
    <property type="component" value="Unassembled WGS sequence"/>
</dbReference>
<protein>
    <recommendedName>
        <fullName evidence="2">Peptidyl-prolyl cis-trans isomerase</fullName>
        <shortName evidence="2">PPIase</shortName>
        <ecNumber evidence="2">5.2.1.8</ecNumber>
    </recommendedName>
</protein>
<dbReference type="EC" id="5.2.1.8" evidence="2"/>
<proteinExistence type="inferred from homology"/>
<evidence type="ECO:0000313" key="5">
    <source>
        <dbReference type="EMBL" id="MBS2552339.1"/>
    </source>
</evidence>
<dbReference type="SUPFAM" id="SSF50891">
    <property type="entry name" value="Cyclophilin-like"/>
    <property type="match status" value="1"/>
</dbReference>
<dbReference type="EMBL" id="JAAFYZ010000183">
    <property type="protein sequence ID" value="MBS2552339.1"/>
    <property type="molecule type" value="Genomic_DNA"/>
</dbReference>
<dbReference type="PANTHER" id="PTHR45625:SF3">
    <property type="entry name" value="PEPTIDYL-PROLYL CIS-TRANS ISOMERASE B-RELATED"/>
    <property type="match status" value="1"/>
</dbReference>
<gene>
    <name evidence="5" type="ORF">KGQ19_36340</name>
</gene>
<organism evidence="5 6">
    <name type="scientific">Catenulispora pinistramenti</name>
    <dbReference type="NCBI Taxonomy" id="2705254"/>
    <lineage>
        <taxon>Bacteria</taxon>
        <taxon>Bacillati</taxon>
        <taxon>Actinomycetota</taxon>
        <taxon>Actinomycetes</taxon>
        <taxon>Catenulisporales</taxon>
        <taxon>Catenulisporaceae</taxon>
        <taxon>Catenulispora</taxon>
    </lineage>
</organism>
<name>A0ABS5L1Y2_9ACTN</name>
<dbReference type="PROSITE" id="PS50072">
    <property type="entry name" value="CSA_PPIASE_2"/>
    <property type="match status" value="1"/>
</dbReference>
<dbReference type="Pfam" id="PF00160">
    <property type="entry name" value="Pro_isomerase"/>
    <property type="match status" value="1"/>
</dbReference>
<dbReference type="InterPro" id="IPR029000">
    <property type="entry name" value="Cyclophilin-like_dom_sf"/>
</dbReference>
<comment type="caution">
    <text evidence="5">The sequence shown here is derived from an EMBL/GenBank/DDBJ whole genome shotgun (WGS) entry which is preliminary data.</text>
</comment>
<dbReference type="PANTHER" id="PTHR45625">
    <property type="entry name" value="PEPTIDYL-PROLYL CIS-TRANS ISOMERASE-RELATED"/>
    <property type="match status" value="1"/>
</dbReference>
<feature type="signal peptide" evidence="2">
    <location>
        <begin position="1"/>
        <end position="21"/>
    </location>
</feature>
<dbReference type="InterPro" id="IPR002130">
    <property type="entry name" value="Cyclophilin-type_PPIase_dom"/>
</dbReference>
<comment type="similarity">
    <text evidence="2">Belongs to the cyclophilin-type PPIase family.</text>
</comment>
<feature type="chain" id="PRO_5044968871" description="Peptidyl-prolyl cis-trans isomerase" evidence="2">
    <location>
        <begin position="22"/>
        <end position="253"/>
    </location>
</feature>
<feature type="compositionally biased region" description="Low complexity" evidence="3">
    <location>
        <begin position="33"/>
        <end position="74"/>
    </location>
</feature>
<accession>A0ABS5L1Y2</accession>
<comment type="function">
    <text evidence="1 2">PPIases accelerate the folding of proteins. It catalyzes the cis-trans isomerization of proline imidic peptide bonds in oligopeptides.</text>
</comment>
<evidence type="ECO:0000256" key="3">
    <source>
        <dbReference type="SAM" id="MobiDB-lite"/>
    </source>
</evidence>